<dbReference type="EMBL" id="JACANG010000019">
    <property type="protein sequence ID" value="MDM1719459.1"/>
    <property type="molecule type" value="Genomic_DNA"/>
</dbReference>
<comment type="caution">
    <text evidence="1">The sequence shown here is derived from an EMBL/GenBank/DDBJ whole genome shotgun (WGS) entry which is preliminary data.</text>
</comment>
<organism evidence="1 2">
    <name type="scientific">Acinetobacter towneri</name>
    <dbReference type="NCBI Taxonomy" id="202956"/>
    <lineage>
        <taxon>Bacteria</taxon>
        <taxon>Pseudomonadati</taxon>
        <taxon>Pseudomonadota</taxon>
        <taxon>Gammaproteobacteria</taxon>
        <taxon>Moraxellales</taxon>
        <taxon>Moraxellaceae</taxon>
        <taxon>Acinetobacter</taxon>
    </lineage>
</organism>
<reference evidence="1" key="1">
    <citation type="submission" date="2020-06" db="EMBL/GenBank/DDBJ databases">
        <authorList>
            <person name="Dong N."/>
        </authorList>
    </citation>
    <scope>NUCLEOTIDE SEQUENCE</scope>
    <source>
        <strain evidence="1">DF49-4</strain>
    </source>
</reference>
<protein>
    <recommendedName>
        <fullName evidence="3">Replication protein</fullName>
    </recommendedName>
</protein>
<evidence type="ECO:0000313" key="2">
    <source>
        <dbReference type="Proteomes" id="UP001174419"/>
    </source>
</evidence>
<name>A0AB35M1Y0_9GAMM</name>
<dbReference type="Proteomes" id="UP001174419">
    <property type="component" value="Unassembled WGS sequence"/>
</dbReference>
<accession>A0AB35M1Y0</accession>
<evidence type="ECO:0000313" key="1">
    <source>
        <dbReference type="EMBL" id="MDM1719459.1"/>
    </source>
</evidence>
<dbReference type="AlphaFoldDB" id="A0AB35M1Y0"/>
<evidence type="ECO:0008006" key="3">
    <source>
        <dbReference type="Google" id="ProtNLM"/>
    </source>
</evidence>
<gene>
    <name evidence="1" type="ORF">HX110_10030</name>
</gene>
<proteinExistence type="predicted"/>
<dbReference type="RefSeq" id="WP_286381298.1">
    <property type="nucleotide sequence ID" value="NZ_JACANG010000019.1"/>
</dbReference>
<sequence>MSKTNKLLVQGDYPLIASPTLAQAYGMAAATFLQKLHYCLQNSETKTHQSKKYFFHSYEQWVETLGFYSVSTIKRVISKLKQDGILLVKKLSKNKWLQTNYYAIDYKKLKQQLSPKIGQVEDVSTESMTQSLECSKQTANHVVQTVCPAIPSTSKSKMKIGIAAETYPFTQTQTIAIESQSCKGLPHPLQTMPPQIVLQTMPRDVRVFYHELLQQRVDIHYDDMRLLKWLDRKSYILRHIAYIKESFGHHKYNWHSPEQLNLNDL</sequence>
<reference evidence="1" key="2">
    <citation type="journal article" date="2022" name="Sci. Total Environ.">
        <title>Prevalence, transmission, and molecular epidemiology of tet(X)-positive bacteria among humans, animals, and environmental niches in China: An epidemiological, and genomic-based study.</title>
        <authorList>
            <person name="Dong N."/>
            <person name="Zeng Y."/>
            <person name="Cai C."/>
            <person name="Sun C."/>
            <person name="Lu J."/>
            <person name="Liu C."/>
            <person name="Zhou H."/>
            <person name="Sun Q."/>
            <person name="Shu L."/>
            <person name="Wang H."/>
            <person name="Wang Y."/>
            <person name="Wang S."/>
            <person name="Wu C."/>
            <person name="Chan E.W."/>
            <person name="Chen G."/>
            <person name="Shen Z."/>
            <person name="Chen S."/>
            <person name="Zhang R."/>
        </authorList>
    </citation>
    <scope>NUCLEOTIDE SEQUENCE</scope>
    <source>
        <strain evidence="1">DF49-4</strain>
    </source>
</reference>